<dbReference type="Gene3D" id="3.40.50.12780">
    <property type="entry name" value="N-terminal domain of ligase-like"/>
    <property type="match status" value="1"/>
</dbReference>
<dbReference type="Pfam" id="PF23562">
    <property type="entry name" value="AMP-binding_C_3"/>
    <property type="match status" value="1"/>
</dbReference>
<dbReference type="InterPro" id="IPR042099">
    <property type="entry name" value="ANL_N_sf"/>
</dbReference>
<dbReference type="EMBL" id="JAPMSZ010000005">
    <property type="protein sequence ID" value="KAJ5101700.1"/>
    <property type="molecule type" value="Genomic_DNA"/>
</dbReference>
<evidence type="ECO:0000256" key="1">
    <source>
        <dbReference type="ARBA" id="ARBA00022450"/>
    </source>
</evidence>
<organism evidence="4 5">
    <name type="scientific">Penicillium alfredii</name>
    <dbReference type="NCBI Taxonomy" id="1506179"/>
    <lineage>
        <taxon>Eukaryota</taxon>
        <taxon>Fungi</taxon>
        <taxon>Dikarya</taxon>
        <taxon>Ascomycota</taxon>
        <taxon>Pezizomycotina</taxon>
        <taxon>Eurotiomycetes</taxon>
        <taxon>Eurotiomycetidae</taxon>
        <taxon>Eurotiales</taxon>
        <taxon>Aspergillaceae</taxon>
        <taxon>Penicillium</taxon>
    </lineage>
</organism>
<name>A0A9W9KCT3_9EURO</name>
<dbReference type="InterPro" id="IPR000873">
    <property type="entry name" value="AMP-dep_synth/lig_dom"/>
</dbReference>
<dbReference type="GeneID" id="81393672"/>
<evidence type="ECO:0000256" key="2">
    <source>
        <dbReference type="ARBA" id="ARBA00022553"/>
    </source>
</evidence>
<gene>
    <name evidence="4" type="ORF">NUU61_003922</name>
</gene>
<dbReference type="PANTHER" id="PTHR43439">
    <property type="entry name" value="PHENYLACETATE-COENZYME A LIGASE"/>
    <property type="match status" value="1"/>
</dbReference>
<feature type="domain" description="AMP-dependent synthetase/ligase" evidence="3">
    <location>
        <begin position="45"/>
        <end position="350"/>
    </location>
</feature>
<evidence type="ECO:0000259" key="3">
    <source>
        <dbReference type="Pfam" id="PF00501"/>
    </source>
</evidence>
<dbReference type="SUPFAM" id="SSF56801">
    <property type="entry name" value="Acetyl-CoA synthetase-like"/>
    <property type="match status" value="1"/>
</dbReference>
<dbReference type="Pfam" id="PF00501">
    <property type="entry name" value="AMP-binding"/>
    <property type="match status" value="1"/>
</dbReference>
<dbReference type="RefSeq" id="XP_056512531.1">
    <property type="nucleotide sequence ID" value="XM_056654504.1"/>
</dbReference>
<dbReference type="AlphaFoldDB" id="A0A9W9KCT3"/>
<evidence type="ECO:0000313" key="4">
    <source>
        <dbReference type="EMBL" id="KAJ5101700.1"/>
    </source>
</evidence>
<keyword evidence="5" id="KW-1185">Reference proteome</keyword>
<dbReference type="OrthoDB" id="429813at2759"/>
<keyword evidence="2" id="KW-0597">Phosphoprotein</keyword>
<dbReference type="InterPro" id="IPR020845">
    <property type="entry name" value="AMP-binding_CS"/>
</dbReference>
<dbReference type="PANTHER" id="PTHR43439:SF2">
    <property type="entry name" value="ENZYME, PUTATIVE (JCVI)-RELATED"/>
    <property type="match status" value="1"/>
</dbReference>
<accession>A0A9W9KCT3</accession>
<reference evidence="4" key="2">
    <citation type="journal article" date="2023" name="IMA Fungus">
        <title>Comparative genomic study of the Penicillium genus elucidates a diverse pangenome and 15 lateral gene transfer events.</title>
        <authorList>
            <person name="Petersen C."/>
            <person name="Sorensen T."/>
            <person name="Nielsen M.R."/>
            <person name="Sondergaard T.E."/>
            <person name="Sorensen J.L."/>
            <person name="Fitzpatrick D.A."/>
            <person name="Frisvad J.C."/>
            <person name="Nielsen K.L."/>
        </authorList>
    </citation>
    <scope>NUCLEOTIDE SEQUENCE</scope>
    <source>
        <strain evidence="4">IBT 34128</strain>
    </source>
</reference>
<protein>
    <recommendedName>
        <fullName evidence="3">AMP-dependent synthetase/ligase domain-containing protein</fullName>
    </recommendedName>
</protein>
<dbReference type="Proteomes" id="UP001141434">
    <property type="component" value="Unassembled WGS sequence"/>
</dbReference>
<dbReference type="PROSITE" id="PS00455">
    <property type="entry name" value="AMP_BINDING"/>
    <property type="match status" value="1"/>
</dbReference>
<sequence>MPRSVFPLPGVEHGRRLLPAVIEQRAQKPVDPPWISVPVNEEDLSQGYTEISYKQLNNYANHAAHWLSQNLPPTSEPFQRIAYAGPKDLRYPILEVAAAKLQKVFVLPSPMITAEAQRRILEHTNCTVYLRAASMTAFVDSVLSEAPHVQTVTAPDLEQIMQEAEAPPYVYSKTWDEAKDDPWLVFHTSGTTGLPKPVTFTHRMLASSDHAMSLPNLEPNTMQNIAEERWYTPLPSLHFAGTLMSLVMATFFHMTLVMGPSAPPSPDVMADTIRYGRVDGVLFPPVLLEVLCQSPKGLAALRSLKHINYAGAPLSAQVGEQLAPYTHLAPAIGSTEAGIYFTVDRHVSTDWDYVAFQKHAGAVFEPRFDNLHELVLVRQPDCLLQQIFMLYPDRDRFETNDLWVEHPVHKGLWKVVGRCDDYVTLSHGDGLHASSLEPEIEAHPQVQLALIGGPGLSAPVLLVELVPEANGTDRQQLLASLQPYIDRINERCHECVKLSLDRLIIAPQDKSFPRTLKGGAARVKTLKLYEQEISDLFPDAV</sequence>
<dbReference type="InterPro" id="IPR051414">
    <property type="entry name" value="Adenylate-forming_Reductase"/>
</dbReference>
<keyword evidence="1" id="KW-0596">Phosphopantetheine</keyword>
<evidence type="ECO:0000313" key="5">
    <source>
        <dbReference type="Proteomes" id="UP001141434"/>
    </source>
</evidence>
<reference evidence="4" key="1">
    <citation type="submission" date="2022-11" db="EMBL/GenBank/DDBJ databases">
        <authorList>
            <person name="Petersen C."/>
        </authorList>
    </citation>
    <scope>NUCLEOTIDE SEQUENCE</scope>
    <source>
        <strain evidence="4">IBT 34128</strain>
    </source>
</reference>
<comment type="caution">
    <text evidence="4">The sequence shown here is derived from an EMBL/GenBank/DDBJ whole genome shotgun (WGS) entry which is preliminary data.</text>
</comment>
<proteinExistence type="predicted"/>